<evidence type="ECO:0000256" key="1">
    <source>
        <dbReference type="ARBA" id="ARBA00014759"/>
    </source>
</evidence>
<dbReference type="PRINTS" id="PR01653">
    <property type="entry name" value="TCTPROTEIN"/>
</dbReference>
<reference evidence="4 5" key="1">
    <citation type="submission" date="2024-04" db="EMBL/GenBank/DDBJ databases">
        <authorList>
            <person name="Waldvogel A.-M."/>
            <person name="Schoenle A."/>
        </authorList>
    </citation>
    <scope>NUCLEOTIDE SEQUENCE [LARGE SCALE GENOMIC DNA]</scope>
</reference>
<proteinExistence type="inferred from homology"/>
<dbReference type="PANTHER" id="PTHR11991:SF0">
    <property type="entry name" value="TRANSLATIONALLY-CONTROLLED TUMOR PROTEIN"/>
    <property type="match status" value="1"/>
</dbReference>
<dbReference type="PROSITE" id="PS01002">
    <property type="entry name" value="TCTP_1"/>
    <property type="match status" value="1"/>
</dbReference>
<dbReference type="GO" id="GO:0005737">
    <property type="term" value="C:cytoplasm"/>
    <property type="evidence" value="ECO:0007669"/>
    <property type="project" value="TreeGrafter"/>
</dbReference>
<dbReference type="AlphaFoldDB" id="A0AAV2JZ35"/>
<dbReference type="InterPro" id="IPR011057">
    <property type="entry name" value="Mss4-like_sf"/>
</dbReference>
<protein>
    <recommendedName>
        <fullName evidence="1">Translationally-controlled tumor protein homolog</fullName>
    </recommendedName>
</protein>
<dbReference type="InterPro" id="IPR018105">
    <property type="entry name" value="Translational_control_tumour_p"/>
</dbReference>
<dbReference type="Proteomes" id="UP001497482">
    <property type="component" value="Chromosome 15"/>
</dbReference>
<evidence type="ECO:0000313" key="5">
    <source>
        <dbReference type="Proteomes" id="UP001497482"/>
    </source>
</evidence>
<dbReference type="EMBL" id="OZ035837">
    <property type="protein sequence ID" value="CAL1582809.1"/>
    <property type="molecule type" value="Genomic_DNA"/>
</dbReference>
<keyword evidence="5" id="KW-1185">Reference proteome</keyword>
<gene>
    <name evidence="4" type="ORF">KC01_LOCUS13357</name>
</gene>
<organism evidence="4 5">
    <name type="scientific">Knipowitschia caucasica</name>
    <name type="common">Caucasian dwarf goby</name>
    <name type="synonym">Pomatoschistus caucasicus</name>
    <dbReference type="NCBI Taxonomy" id="637954"/>
    <lineage>
        <taxon>Eukaryota</taxon>
        <taxon>Metazoa</taxon>
        <taxon>Chordata</taxon>
        <taxon>Craniata</taxon>
        <taxon>Vertebrata</taxon>
        <taxon>Euteleostomi</taxon>
        <taxon>Actinopterygii</taxon>
        <taxon>Neopterygii</taxon>
        <taxon>Teleostei</taxon>
        <taxon>Neoteleostei</taxon>
        <taxon>Acanthomorphata</taxon>
        <taxon>Gobiaria</taxon>
        <taxon>Gobiiformes</taxon>
        <taxon>Gobioidei</taxon>
        <taxon>Gobiidae</taxon>
        <taxon>Gobiinae</taxon>
        <taxon>Knipowitschia</taxon>
    </lineage>
</organism>
<dbReference type="PROSITE" id="PS51797">
    <property type="entry name" value="TCTP_3"/>
    <property type="match status" value="1"/>
</dbReference>
<dbReference type="SUPFAM" id="SSF51316">
    <property type="entry name" value="Mss4-like"/>
    <property type="match status" value="1"/>
</dbReference>
<dbReference type="GO" id="GO:0005509">
    <property type="term" value="F:calcium ion binding"/>
    <property type="evidence" value="ECO:0007669"/>
    <property type="project" value="TreeGrafter"/>
</dbReference>
<dbReference type="InterPro" id="IPR034737">
    <property type="entry name" value="TCTP"/>
</dbReference>
<evidence type="ECO:0000256" key="2">
    <source>
        <dbReference type="PROSITE-ProRule" id="PRU01133"/>
    </source>
</evidence>
<evidence type="ECO:0000259" key="3">
    <source>
        <dbReference type="PROSITE" id="PS51797"/>
    </source>
</evidence>
<sequence>MIIYKCIISGDELFSDIYNIKATDDGLYEVEGKCINRKVGDIDDSLIGANASAEEAAEGADSATESGVDIVLNHKLSEAMGFNKKSFKAWLKPYLKAVKAKLQETDPSKVDEFVKEAGKAGKKLLDMVSADGNLQYFTGESMNADGAVGILDYREDGTTPFLIFIKGGVETEKC</sequence>
<dbReference type="Gene3D" id="2.170.150.10">
    <property type="entry name" value="Metal Binding Protein, Guanine Nucleotide Exchange Factor, Chain A"/>
    <property type="match status" value="1"/>
</dbReference>
<dbReference type="InterPro" id="IPR011323">
    <property type="entry name" value="Mss4/transl-control_tumour"/>
</dbReference>
<dbReference type="InterPro" id="IPR018103">
    <property type="entry name" value="Translation_control_tumour_CS"/>
</dbReference>
<comment type="similarity">
    <text evidence="2">Belongs to the TCTP family.</text>
</comment>
<dbReference type="FunFam" id="2.170.150.10:FF:000002">
    <property type="entry name" value="Translationally-controlled tumor protein homolog"/>
    <property type="match status" value="1"/>
</dbReference>
<feature type="domain" description="TCTP" evidence="3">
    <location>
        <begin position="1"/>
        <end position="174"/>
    </location>
</feature>
<accession>A0AAV2JZ35</accession>
<evidence type="ECO:0000313" key="4">
    <source>
        <dbReference type="EMBL" id="CAL1582809.1"/>
    </source>
</evidence>
<name>A0AAV2JZ35_KNICA</name>
<dbReference type="Pfam" id="PF00838">
    <property type="entry name" value="TCTP"/>
    <property type="match status" value="1"/>
</dbReference>
<dbReference type="PANTHER" id="PTHR11991">
    <property type="entry name" value="TRANSLATIONALLY CONTROLLED TUMOR PROTEIN-RELATED"/>
    <property type="match status" value="1"/>
</dbReference>